<dbReference type="InterPro" id="IPR037185">
    <property type="entry name" value="EmrE-like"/>
</dbReference>
<evidence type="ECO:0000256" key="1">
    <source>
        <dbReference type="ARBA" id="ARBA00004651"/>
    </source>
</evidence>
<feature type="signal peptide" evidence="7">
    <location>
        <begin position="1"/>
        <end position="19"/>
    </location>
</feature>
<protein>
    <submittedName>
        <fullName evidence="8">Small multi-drug resistant family protein</fullName>
    </submittedName>
</protein>
<evidence type="ECO:0000256" key="6">
    <source>
        <dbReference type="SAM" id="Phobius"/>
    </source>
</evidence>
<proteinExistence type="predicted"/>
<dbReference type="RefSeq" id="WP_171835183.1">
    <property type="nucleotide sequence ID" value="NZ_CP053708.1"/>
</dbReference>
<dbReference type="PANTHER" id="PTHR30561">
    <property type="entry name" value="SMR FAMILY PROTON-DEPENDENT DRUG EFFLUX TRANSPORTER SUGE"/>
    <property type="match status" value="1"/>
</dbReference>
<feature type="transmembrane region" description="Helical" evidence="6">
    <location>
        <begin position="80"/>
        <end position="99"/>
    </location>
</feature>
<dbReference type="GO" id="GO:0005886">
    <property type="term" value="C:plasma membrane"/>
    <property type="evidence" value="ECO:0007669"/>
    <property type="project" value="UniProtKB-SubCell"/>
</dbReference>
<keyword evidence="2" id="KW-1003">Cell membrane</keyword>
<evidence type="ECO:0000313" key="8">
    <source>
        <dbReference type="EMBL" id="QKE91721.1"/>
    </source>
</evidence>
<organism evidence="8 9">
    <name type="scientific">Lichenicola cladoniae</name>
    <dbReference type="NCBI Taxonomy" id="1484109"/>
    <lineage>
        <taxon>Bacteria</taxon>
        <taxon>Pseudomonadati</taxon>
        <taxon>Pseudomonadota</taxon>
        <taxon>Alphaproteobacteria</taxon>
        <taxon>Acetobacterales</taxon>
        <taxon>Acetobacteraceae</taxon>
        <taxon>Lichenicola</taxon>
    </lineage>
</organism>
<feature type="transmembrane region" description="Helical" evidence="6">
    <location>
        <begin position="105"/>
        <end position="121"/>
    </location>
</feature>
<dbReference type="EMBL" id="CP053708">
    <property type="protein sequence ID" value="QKE91721.1"/>
    <property type="molecule type" value="Genomic_DNA"/>
</dbReference>
<dbReference type="KEGG" id="lck:HN018_18290"/>
<dbReference type="SUPFAM" id="SSF103481">
    <property type="entry name" value="Multidrug resistance efflux transporter EmrE"/>
    <property type="match status" value="1"/>
</dbReference>
<evidence type="ECO:0000256" key="3">
    <source>
        <dbReference type="ARBA" id="ARBA00022692"/>
    </source>
</evidence>
<evidence type="ECO:0000256" key="5">
    <source>
        <dbReference type="ARBA" id="ARBA00023136"/>
    </source>
</evidence>
<gene>
    <name evidence="8" type="ORF">HN018_18290</name>
</gene>
<feature type="transmembrane region" description="Helical" evidence="6">
    <location>
        <begin position="43"/>
        <end position="68"/>
    </location>
</feature>
<feature type="chain" id="PRO_5026666477" evidence="7">
    <location>
        <begin position="20"/>
        <end position="123"/>
    </location>
</feature>
<evidence type="ECO:0000256" key="4">
    <source>
        <dbReference type="ARBA" id="ARBA00022989"/>
    </source>
</evidence>
<dbReference type="Gene3D" id="1.10.3730.20">
    <property type="match status" value="1"/>
</dbReference>
<name>A0A6M8HU44_9PROT</name>
<keyword evidence="5 6" id="KW-0472">Membrane</keyword>
<keyword evidence="9" id="KW-1185">Reference proteome</keyword>
<keyword evidence="3 6" id="KW-0812">Transmembrane</keyword>
<dbReference type="GO" id="GO:0022857">
    <property type="term" value="F:transmembrane transporter activity"/>
    <property type="evidence" value="ECO:0007669"/>
    <property type="project" value="InterPro"/>
</dbReference>
<evidence type="ECO:0000313" key="9">
    <source>
        <dbReference type="Proteomes" id="UP000500767"/>
    </source>
</evidence>
<dbReference type="Proteomes" id="UP000500767">
    <property type="component" value="Chromosome"/>
</dbReference>
<dbReference type="AlphaFoldDB" id="A0A6M8HU44"/>
<keyword evidence="4 6" id="KW-1133">Transmembrane helix</keyword>
<keyword evidence="7" id="KW-0732">Signal</keyword>
<sequence length="123" mass="12840">MKTTTFGLILFSVTLSALAQVSFKLGVSGRTGQTVPDGQSLLASFLAMATPGVIGGLVLYGFGTLLWLQVLARTSLSQAYPFVGLGFVLTSLFGVFLFGETVTPLRGSGILLVTMGIYAIARS</sequence>
<evidence type="ECO:0000256" key="7">
    <source>
        <dbReference type="SAM" id="SignalP"/>
    </source>
</evidence>
<comment type="subcellular location">
    <subcellularLocation>
        <location evidence="1">Cell membrane</location>
        <topology evidence="1">Multi-pass membrane protein</topology>
    </subcellularLocation>
</comment>
<accession>A0A6M8HU44</accession>
<dbReference type="InterPro" id="IPR000390">
    <property type="entry name" value="Small_drug/metabolite_transptr"/>
</dbReference>
<reference evidence="8 9" key="1">
    <citation type="journal article" date="2014" name="World J. Microbiol. Biotechnol.">
        <title>Biodiversity and physiological characteristics of Antarctic and Arctic lichens-associated bacteria.</title>
        <authorList>
            <person name="Lee Y.M."/>
            <person name="Kim E.H."/>
            <person name="Lee H.K."/>
            <person name="Hong S.G."/>
        </authorList>
    </citation>
    <scope>NUCLEOTIDE SEQUENCE [LARGE SCALE GENOMIC DNA]</scope>
    <source>
        <strain evidence="8 9">PAMC 26569</strain>
    </source>
</reference>
<dbReference type="PANTHER" id="PTHR30561:SF9">
    <property type="entry name" value="4-AMINO-4-DEOXY-L-ARABINOSE-PHOSPHOUNDECAPRENOL FLIPPASE SUBUNIT ARNF-RELATED"/>
    <property type="match status" value="1"/>
</dbReference>
<evidence type="ECO:0000256" key="2">
    <source>
        <dbReference type="ARBA" id="ARBA00022475"/>
    </source>
</evidence>